<accession>A0A329LXB2</accession>
<reference evidence="1 2" key="1">
    <citation type="journal article" date="2009" name="Int. J. Syst. Evol. Microbiol.">
        <title>Paenibacillus contaminans sp. nov., isolated from a contaminated laboratory plate.</title>
        <authorList>
            <person name="Chou J.H."/>
            <person name="Lee J.H."/>
            <person name="Lin M.C."/>
            <person name="Chang P.S."/>
            <person name="Arun A.B."/>
            <person name="Young C.C."/>
            <person name="Chen W.M."/>
        </authorList>
    </citation>
    <scope>NUCLEOTIDE SEQUENCE [LARGE SCALE GENOMIC DNA]</scope>
    <source>
        <strain evidence="1 2">CKOBP-6</strain>
    </source>
</reference>
<dbReference type="Proteomes" id="UP000250369">
    <property type="component" value="Unassembled WGS sequence"/>
</dbReference>
<evidence type="ECO:0000313" key="2">
    <source>
        <dbReference type="Proteomes" id="UP000250369"/>
    </source>
</evidence>
<dbReference type="EMBL" id="QMFB01000033">
    <property type="protein sequence ID" value="RAV12511.1"/>
    <property type="molecule type" value="Genomic_DNA"/>
</dbReference>
<evidence type="ECO:0000313" key="1">
    <source>
        <dbReference type="EMBL" id="RAV12511.1"/>
    </source>
</evidence>
<sequence length="62" mass="6867">MALPTISILSPSGVKAFGDRLLETNFIRTFALQHPGKASLLRMLLAFAEKRILPPLFCVLNK</sequence>
<dbReference type="AlphaFoldDB" id="A0A329LXB2"/>
<proteinExistence type="predicted"/>
<keyword evidence="2" id="KW-1185">Reference proteome</keyword>
<organism evidence="1 2">
    <name type="scientific">Paenibacillus contaminans</name>
    <dbReference type="NCBI Taxonomy" id="450362"/>
    <lineage>
        <taxon>Bacteria</taxon>
        <taxon>Bacillati</taxon>
        <taxon>Bacillota</taxon>
        <taxon>Bacilli</taxon>
        <taxon>Bacillales</taxon>
        <taxon>Paenibacillaceae</taxon>
        <taxon>Paenibacillus</taxon>
    </lineage>
</organism>
<comment type="caution">
    <text evidence="1">The sequence shown here is derived from an EMBL/GenBank/DDBJ whole genome shotgun (WGS) entry which is preliminary data.</text>
</comment>
<gene>
    <name evidence="1" type="ORF">DQG23_34855</name>
</gene>
<protein>
    <submittedName>
        <fullName evidence="1">Uncharacterized protein</fullName>
    </submittedName>
</protein>
<name>A0A329LXB2_9BACL</name>